<evidence type="ECO:0000256" key="7">
    <source>
        <dbReference type="ARBA" id="ARBA00022989"/>
    </source>
</evidence>
<feature type="transmembrane region" description="Helical" evidence="10">
    <location>
        <begin position="274"/>
        <end position="294"/>
    </location>
</feature>
<evidence type="ECO:0000256" key="9">
    <source>
        <dbReference type="ARBA" id="ARBA00023136"/>
    </source>
</evidence>
<evidence type="ECO:0000256" key="5">
    <source>
        <dbReference type="ARBA" id="ARBA00022692"/>
    </source>
</evidence>
<keyword evidence="8" id="KW-0406">Ion transport</keyword>
<dbReference type="EMBL" id="OIVN01002835">
    <property type="protein sequence ID" value="SPD06799.1"/>
    <property type="molecule type" value="Genomic_DNA"/>
</dbReference>
<dbReference type="GO" id="GO:0005262">
    <property type="term" value="F:calcium channel activity"/>
    <property type="evidence" value="ECO:0007669"/>
    <property type="project" value="TreeGrafter"/>
</dbReference>
<dbReference type="GO" id="GO:0051560">
    <property type="term" value="P:mitochondrial calcium ion homeostasis"/>
    <property type="evidence" value="ECO:0007669"/>
    <property type="project" value="InterPro"/>
</dbReference>
<sequence length="367" mass="41742">MALRKTLAKRLFDGYRVTSPAVTIDRTPISSPSLQTVVPPNASKTNFHREYITSPDSAEKGFFRRFLHRRAMNQSSMSLPEFLSLPVGDKLREKLRSINITSDRVSLDGLNHPAPEPTPSAGDSLYGISVHKARKILRLAQVEKLKAKLREIPKSSISYSEFVRICVEGCENEDQGVEFAKVLDDSGNVIVLGNVVFLRPDQVAKSMETLISQSIANPNDPRRRELEEMEMQKSLIDKKARSLVRGELYCGLGFIFVQTLGFMRLTFWELNWDVMEPICFFVTSLHFALGYGFFLKTSTEPSFEGYFQRRFKAKQKKLMKTHNFDLDKYNELRRACYPSYSTYPNTQTQHFSSLNHEAGAFAGAVNP</sequence>
<dbReference type="PANTHER" id="PTHR13462">
    <property type="entry name" value="CALCIUM UNIPORTER PROTEIN, MITOCHONDRIAL"/>
    <property type="match status" value="1"/>
</dbReference>
<dbReference type="Pfam" id="PF04678">
    <property type="entry name" value="MCU"/>
    <property type="match status" value="1"/>
</dbReference>
<dbReference type="GO" id="GO:0015292">
    <property type="term" value="F:uniporter activity"/>
    <property type="evidence" value="ECO:0007669"/>
    <property type="project" value="TreeGrafter"/>
</dbReference>
<gene>
    <name evidence="12" type="ORF">FSB_LOCUS34681</name>
</gene>
<organism evidence="12">
    <name type="scientific">Fagus sylvatica</name>
    <name type="common">Beechnut</name>
    <dbReference type="NCBI Taxonomy" id="28930"/>
    <lineage>
        <taxon>Eukaryota</taxon>
        <taxon>Viridiplantae</taxon>
        <taxon>Streptophyta</taxon>
        <taxon>Embryophyta</taxon>
        <taxon>Tracheophyta</taxon>
        <taxon>Spermatophyta</taxon>
        <taxon>Magnoliopsida</taxon>
        <taxon>eudicotyledons</taxon>
        <taxon>Gunneridae</taxon>
        <taxon>Pentapetalae</taxon>
        <taxon>rosids</taxon>
        <taxon>fabids</taxon>
        <taxon>Fagales</taxon>
        <taxon>Fagaceae</taxon>
        <taxon>Fagus</taxon>
    </lineage>
</organism>
<keyword evidence="5 10" id="KW-0812">Transmembrane</keyword>
<dbReference type="PANTHER" id="PTHR13462:SF17">
    <property type="entry name" value="CALCIUM UNIPORTER PROTEIN 4, MITOCHONDRIAL"/>
    <property type="match status" value="1"/>
</dbReference>
<evidence type="ECO:0000256" key="2">
    <source>
        <dbReference type="ARBA" id="ARBA00005653"/>
    </source>
</evidence>
<keyword evidence="9 10" id="KW-0472">Membrane</keyword>
<evidence type="ECO:0000256" key="3">
    <source>
        <dbReference type="ARBA" id="ARBA00022448"/>
    </source>
</evidence>
<evidence type="ECO:0000313" key="12">
    <source>
        <dbReference type="EMBL" id="SPD06799.1"/>
    </source>
</evidence>
<dbReference type="GO" id="GO:0036444">
    <property type="term" value="P:calcium import into the mitochondrion"/>
    <property type="evidence" value="ECO:0007669"/>
    <property type="project" value="TreeGrafter"/>
</dbReference>
<evidence type="ECO:0000256" key="10">
    <source>
        <dbReference type="SAM" id="Phobius"/>
    </source>
</evidence>
<evidence type="ECO:0000256" key="8">
    <source>
        <dbReference type="ARBA" id="ARBA00023065"/>
    </source>
</evidence>
<dbReference type="InterPro" id="IPR039055">
    <property type="entry name" value="MCU_fam"/>
</dbReference>
<evidence type="ECO:0000256" key="4">
    <source>
        <dbReference type="ARBA" id="ARBA00022568"/>
    </source>
</evidence>
<comment type="similarity">
    <text evidence="2">Belongs to the MCU (TC 1.A.77) family.</text>
</comment>
<evidence type="ECO:0000259" key="11">
    <source>
        <dbReference type="Pfam" id="PF04678"/>
    </source>
</evidence>
<proteinExistence type="inferred from homology"/>
<dbReference type="InterPro" id="IPR006769">
    <property type="entry name" value="MCU_C"/>
</dbReference>
<keyword evidence="7 10" id="KW-1133">Transmembrane helix</keyword>
<keyword evidence="6" id="KW-0106">Calcium</keyword>
<keyword evidence="3" id="KW-0813">Transport</keyword>
<name>A0A2N9H593_FAGSY</name>
<comment type="subcellular location">
    <subcellularLocation>
        <location evidence="1">Membrane</location>
        <topology evidence="1">Multi-pass membrane protein</topology>
    </subcellularLocation>
</comment>
<protein>
    <recommendedName>
        <fullName evidence="11">Calcium uniporter protein C-terminal domain-containing protein</fullName>
    </recommendedName>
</protein>
<evidence type="ECO:0000256" key="1">
    <source>
        <dbReference type="ARBA" id="ARBA00004141"/>
    </source>
</evidence>
<feature type="transmembrane region" description="Helical" evidence="10">
    <location>
        <begin position="248"/>
        <end position="268"/>
    </location>
</feature>
<reference evidence="12" key="1">
    <citation type="submission" date="2018-02" db="EMBL/GenBank/DDBJ databases">
        <authorList>
            <person name="Cohen D.B."/>
            <person name="Kent A.D."/>
        </authorList>
    </citation>
    <scope>NUCLEOTIDE SEQUENCE</scope>
</reference>
<dbReference type="GO" id="GO:1990246">
    <property type="term" value="C:uniplex complex"/>
    <property type="evidence" value="ECO:0007669"/>
    <property type="project" value="TreeGrafter"/>
</dbReference>
<dbReference type="AlphaFoldDB" id="A0A2N9H593"/>
<evidence type="ECO:0000256" key="6">
    <source>
        <dbReference type="ARBA" id="ARBA00022837"/>
    </source>
</evidence>
<accession>A0A2N9H593</accession>
<keyword evidence="4" id="KW-0109">Calcium transport</keyword>
<feature type="domain" description="Calcium uniporter protein C-terminal" evidence="11">
    <location>
        <begin position="173"/>
        <end position="332"/>
    </location>
</feature>